<evidence type="ECO:0000256" key="1">
    <source>
        <dbReference type="SAM" id="Phobius"/>
    </source>
</evidence>
<reference evidence="2 3" key="1">
    <citation type="submission" date="2020-08" db="EMBL/GenBank/DDBJ databases">
        <title>Genomic Encyclopedia of Type Strains, Phase IV (KMG-IV): sequencing the most valuable type-strain genomes for metagenomic binning, comparative biology and taxonomic classification.</title>
        <authorList>
            <person name="Goeker M."/>
        </authorList>
    </citation>
    <scope>NUCLEOTIDE SEQUENCE [LARGE SCALE GENOMIC DNA]</scope>
    <source>
        <strain evidence="2 3">DSM 15895</strain>
    </source>
</reference>
<dbReference type="RefSeq" id="WP_135502562.1">
    <property type="nucleotide sequence ID" value="NZ_JACHHE010000007.1"/>
</dbReference>
<keyword evidence="1" id="KW-0472">Membrane</keyword>
<sequence>MNRKRVPRIIGGFIGFVVGGIGGAFFGLVVGGTFLGGLDIYESTGLEGYELAAYVGAIAGAIVMTIVGAKFAQRVADKKGQGNFK</sequence>
<evidence type="ECO:0000313" key="3">
    <source>
        <dbReference type="Proteomes" id="UP000525923"/>
    </source>
</evidence>
<organism evidence="2 3">
    <name type="scientific">Planococcus koreensis</name>
    <dbReference type="NCBI Taxonomy" id="112331"/>
    <lineage>
        <taxon>Bacteria</taxon>
        <taxon>Bacillati</taxon>
        <taxon>Bacillota</taxon>
        <taxon>Bacilli</taxon>
        <taxon>Bacillales</taxon>
        <taxon>Caryophanaceae</taxon>
        <taxon>Planococcus</taxon>
    </lineage>
</organism>
<proteinExistence type="predicted"/>
<evidence type="ECO:0000313" key="2">
    <source>
        <dbReference type="EMBL" id="MBB5181114.1"/>
    </source>
</evidence>
<dbReference type="Proteomes" id="UP000525923">
    <property type="component" value="Unassembled WGS sequence"/>
</dbReference>
<feature type="transmembrane region" description="Helical" evidence="1">
    <location>
        <begin position="51"/>
        <end position="72"/>
    </location>
</feature>
<gene>
    <name evidence="2" type="ORF">HNQ44_002579</name>
</gene>
<name>A0A7W8CVE1_9BACL</name>
<accession>A0A7W8CVE1</accession>
<keyword evidence="3" id="KW-1185">Reference proteome</keyword>
<comment type="caution">
    <text evidence="2">The sequence shown here is derived from an EMBL/GenBank/DDBJ whole genome shotgun (WGS) entry which is preliminary data.</text>
</comment>
<dbReference type="AlphaFoldDB" id="A0A7W8CVE1"/>
<dbReference type="EMBL" id="JACHHE010000007">
    <property type="protein sequence ID" value="MBB5181114.1"/>
    <property type="molecule type" value="Genomic_DNA"/>
</dbReference>
<keyword evidence="1" id="KW-0812">Transmembrane</keyword>
<keyword evidence="1" id="KW-1133">Transmembrane helix</keyword>
<feature type="transmembrane region" description="Helical" evidence="1">
    <location>
        <begin position="12"/>
        <end position="31"/>
    </location>
</feature>
<protein>
    <submittedName>
        <fullName evidence="2">Putative membrane protein YeaQ/YmgE (Transglycosylase-associated protein family)</fullName>
    </submittedName>
</protein>